<name>A0A9P4PBF0_9PLEO</name>
<accession>A0A9P4PBF0</accession>
<keyword evidence="2" id="KW-1185">Reference proteome</keyword>
<comment type="caution">
    <text evidence="1">The sequence shown here is derived from an EMBL/GenBank/DDBJ whole genome shotgun (WGS) entry which is preliminary data.</text>
</comment>
<reference evidence="1" key="1">
    <citation type="journal article" date="2020" name="Stud. Mycol.">
        <title>101 Dothideomycetes genomes: a test case for predicting lifestyles and emergence of pathogens.</title>
        <authorList>
            <person name="Haridas S."/>
            <person name="Albert R."/>
            <person name="Binder M."/>
            <person name="Bloem J."/>
            <person name="Labutti K."/>
            <person name="Salamov A."/>
            <person name="Andreopoulos B."/>
            <person name="Baker S."/>
            <person name="Barry K."/>
            <person name="Bills G."/>
            <person name="Bluhm B."/>
            <person name="Cannon C."/>
            <person name="Castanera R."/>
            <person name="Culley D."/>
            <person name="Daum C."/>
            <person name="Ezra D."/>
            <person name="Gonzalez J."/>
            <person name="Henrissat B."/>
            <person name="Kuo A."/>
            <person name="Liang C."/>
            <person name="Lipzen A."/>
            <person name="Lutzoni F."/>
            <person name="Magnuson J."/>
            <person name="Mondo S."/>
            <person name="Nolan M."/>
            <person name="Ohm R."/>
            <person name="Pangilinan J."/>
            <person name="Park H.-J."/>
            <person name="Ramirez L."/>
            <person name="Alfaro M."/>
            <person name="Sun H."/>
            <person name="Tritt A."/>
            <person name="Yoshinaga Y."/>
            <person name="Zwiers L.-H."/>
            <person name="Turgeon B."/>
            <person name="Goodwin S."/>
            <person name="Spatafora J."/>
            <person name="Crous P."/>
            <person name="Grigoriev I."/>
        </authorList>
    </citation>
    <scope>NUCLEOTIDE SEQUENCE</scope>
    <source>
        <strain evidence="1">CBS 690.94</strain>
    </source>
</reference>
<dbReference type="Proteomes" id="UP000799764">
    <property type="component" value="Unassembled WGS sequence"/>
</dbReference>
<evidence type="ECO:0000313" key="2">
    <source>
        <dbReference type="Proteomes" id="UP000799764"/>
    </source>
</evidence>
<proteinExistence type="predicted"/>
<protein>
    <submittedName>
        <fullName evidence="1">Uncharacterized protein</fullName>
    </submittedName>
</protein>
<organism evidence="1 2">
    <name type="scientific">Karstenula rhodostoma CBS 690.94</name>
    <dbReference type="NCBI Taxonomy" id="1392251"/>
    <lineage>
        <taxon>Eukaryota</taxon>
        <taxon>Fungi</taxon>
        <taxon>Dikarya</taxon>
        <taxon>Ascomycota</taxon>
        <taxon>Pezizomycotina</taxon>
        <taxon>Dothideomycetes</taxon>
        <taxon>Pleosporomycetidae</taxon>
        <taxon>Pleosporales</taxon>
        <taxon>Massarineae</taxon>
        <taxon>Didymosphaeriaceae</taxon>
        <taxon>Karstenula</taxon>
    </lineage>
</organism>
<dbReference type="EMBL" id="MU001506">
    <property type="protein sequence ID" value="KAF2440880.1"/>
    <property type="molecule type" value="Genomic_DNA"/>
</dbReference>
<evidence type="ECO:0000313" key="1">
    <source>
        <dbReference type="EMBL" id="KAF2440880.1"/>
    </source>
</evidence>
<dbReference type="AlphaFoldDB" id="A0A9P4PBF0"/>
<gene>
    <name evidence="1" type="ORF">P171DRAFT_84761</name>
</gene>
<sequence>MGTTPSALHTFRRWESLARNAAEWLTNAAVGLNTPQRTATVAERCHSRAVSKPGLWAYGMRRRMTRWGWRRGKAFTMWLLASSNVKKVSCLRCQRWQEKETTVCVVGPAWPVFRASSLLFRLRHRWTNWHRGQLVTASLHPRNRGWDRN</sequence>